<keyword evidence="5 7" id="KW-0472">Membrane</keyword>
<evidence type="ECO:0000256" key="6">
    <source>
        <dbReference type="SAM" id="MobiDB-lite"/>
    </source>
</evidence>
<dbReference type="SUPFAM" id="SSF103473">
    <property type="entry name" value="MFS general substrate transporter"/>
    <property type="match status" value="1"/>
</dbReference>
<proteinExistence type="predicted"/>
<dbReference type="PROSITE" id="PS50850">
    <property type="entry name" value="MFS"/>
    <property type="match status" value="1"/>
</dbReference>
<feature type="transmembrane region" description="Helical" evidence="7">
    <location>
        <begin position="242"/>
        <end position="262"/>
    </location>
</feature>
<feature type="transmembrane region" description="Helical" evidence="7">
    <location>
        <begin position="351"/>
        <end position="371"/>
    </location>
</feature>
<dbReference type="OrthoDB" id="4161376at2759"/>
<dbReference type="InterPro" id="IPR005829">
    <property type="entry name" value="Sugar_transporter_CS"/>
</dbReference>
<feature type="transmembrane region" description="Helical" evidence="7">
    <location>
        <begin position="314"/>
        <end position="331"/>
    </location>
</feature>
<dbReference type="GO" id="GO:0022857">
    <property type="term" value="F:transmembrane transporter activity"/>
    <property type="evidence" value="ECO:0007669"/>
    <property type="project" value="InterPro"/>
</dbReference>
<keyword evidence="3 7" id="KW-0812">Transmembrane</keyword>
<organism evidence="9 10">
    <name type="scientific">Thyridium curvatum</name>
    <dbReference type="NCBI Taxonomy" id="1093900"/>
    <lineage>
        <taxon>Eukaryota</taxon>
        <taxon>Fungi</taxon>
        <taxon>Dikarya</taxon>
        <taxon>Ascomycota</taxon>
        <taxon>Pezizomycotina</taxon>
        <taxon>Sordariomycetes</taxon>
        <taxon>Sordariomycetidae</taxon>
        <taxon>Thyridiales</taxon>
        <taxon>Thyridiaceae</taxon>
        <taxon>Thyridium</taxon>
    </lineage>
</organism>
<feature type="transmembrane region" description="Helical" evidence="7">
    <location>
        <begin position="283"/>
        <end position="302"/>
    </location>
</feature>
<keyword evidence="4 7" id="KW-1133">Transmembrane helix</keyword>
<keyword evidence="10" id="KW-1185">Reference proteome</keyword>
<dbReference type="RefSeq" id="XP_031000673.1">
    <property type="nucleotide sequence ID" value="XM_031134075.1"/>
</dbReference>
<comment type="subcellular location">
    <subcellularLocation>
        <location evidence="1">Membrane</location>
        <topology evidence="1">Multi-pass membrane protein</topology>
    </subcellularLocation>
</comment>
<sequence>MKARSSSPTAKPAEGVSPSPPSSSLHRPSISEKPPVVAATTQRGSSAVEDPTDEPRPHLHAKTFLAVFAVCLIYFVQIVNVVGAGASARWGHSNMCFLLPPVSQQTNSIAITLKGTASSVWLSSPIAIATAILSPIVSQAADYWGRRWFLVFLTFLGAVGSIIVARATSMNMAIAGFTITGLSYGAQPLLHAVSSEVLPRRYRSWGQAADLTSMGCGGIVALLVGGAFSRTPNAPSEGFRNFWYMTMALFAIASLLTFLLYHPPPTARQLDFTFTEKLGKLDWIGYFLLTTGILLFCLGLSWSQNPFPWSDPRVSATFAVGLFLLALLGVYETFFKKDGMFHHSLFRNRNFALSMVCLFCEGLAFFAANQYFAFQVGMLYETDSLRVGVRYMVTMIVSIVAALAAGLYCAITKKARWITVVSFLIFVAFFACMANTNENSSNAVWGYPVLLGTAMGLVLCTIVTLAQLSTPPELIAITSGMSIGIRSLGGSVGLAVYNALFTDAMGHLGDNIAKAVMPLGLPSSSIGPFIGALTAHDNDALFHVPGVTQPIVQAGATALLGTYVKGFQHVWVAAACFVAVATIIAIFLTDPTKEFTMHIDAPVEKEEELYAH</sequence>
<dbReference type="InterPro" id="IPR010573">
    <property type="entry name" value="MFS_Str1/Tri12-like"/>
</dbReference>
<dbReference type="InterPro" id="IPR053791">
    <property type="entry name" value="MFS_Tri12-like"/>
</dbReference>
<comment type="caution">
    <text evidence="9">The sequence shown here is derived from an EMBL/GenBank/DDBJ whole genome shotgun (WGS) entry which is preliminary data.</text>
</comment>
<dbReference type="Gene3D" id="1.20.1250.20">
    <property type="entry name" value="MFS general substrate transporter like domains"/>
    <property type="match status" value="1"/>
</dbReference>
<dbReference type="EMBL" id="SKBQ01000104">
    <property type="protein sequence ID" value="TPX18962.1"/>
    <property type="molecule type" value="Genomic_DNA"/>
</dbReference>
<feature type="transmembrane region" description="Helical" evidence="7">
    <location>
        <begin position="391"/>
        <end position="410"/>
    </location>
</feature>
<feature type="transmembrane region" description="Helical" evidence="7">
    <location>
        <begin position="108"/>
        <end position="136"/>
    </location>
</feature>
<feature type="transmembrane region" description="Helical" evidence="7">
    <location>
        <begin position="173"/>
        <end position="190"/>
    </location>
</feature>
<accession>A0A507B9G1</accession>
<dbReference type="PROSITE" id="PS00216">
    <property type="entry name" value="SUGAR_TRANSPORT_1"/>
    <property type="match status" value="1"/>
</dbReference>
<evidence type="ECO:0000259" key="8">
    <source>
        <dbReference type="PROSITE" id="PS50850"/>
    </source>
</evidence>
<dbReference type="Pfam" id="PF06609">
    <property type="entry name" value="TRI12"/>
    <property type="match status" value="1"/>
</dbReference>
<dbReference type="GO" id="GO:0005886">
    <property type="term" value="C:plasma membrane"/>
    <property type="evidence" value="ECO:0007669"/>
    <property type="project" value="TreeGrafter"/>
</dbReference>
<dbReference type="InParanoid" id="A0A507B9G1"/>
<feature type="region of interest" description="Disordered" evidence="6">
    <location>
        <begin position="1"/>
        <end position="55"/>
    </location>
</feature>
<feature type="transmembrane region" description="Helical" evidence="7">
    <location>
        <begin position="211"/>
        <end position="230"/>
    </location>
</feature>
<evidence type="ECO:0000256" key="5">
    <source>
        <dbReference type="ARBA" id="ARBA00023136"/>
    </source>
</evidence>
<dbReference type="GeneID" id="41978802"/>
<gene>
    <name evidence="9" type="ORF">E0L32_011355</name>
</gene>
<keyword evidence="2" id="KW-0813">Transport</keyword>
<feature type="transmembrane region" description="Helical" evidence="7">
    <location>
        <begin position="148"/>
        <end position="167"/>
    </location>
</feature>
<protein>
    <recommendedName>
        <fullName evidence="8">Major facilitator superfamily (MFS) profile domain-containing protein</fullName>
    </recommendedName>
</protein>
<dbReference type="Proteomes" id="UP000319257">
    <property type="component" value="Unassembled WGS sequence"/>
</dbReference>
<reference evidence="9 10" key="1">
    <citation type="submission" date="2019-06" db="EMBL/GenBank/DDBJ databases">
        <title>Draft genome sequence of the filamentous fungus Phialemoniopsis curvata isolated from diesel fuel.</title>
        <authorList>
            <person name="Varaljay V.A."/>
            <person name="Lyon W.J."/>
            <person name="Crouch A.L."/>
            <person name="Drake C.E."/>
            <person name="Hollomon J.M."/>
            <person name="Nadeau L.J."/>
            <person name="Nunn H.S."/>
            <person name="Stevenson B.S."/>
            <person name="Bojanowski C.L."/>
            <person name="Crookes-Goodson W.J."/>
        </authorList>
    </citation>
    <scope>NUCLEOTIDE SEQUENCE [LARGE SCALE GENOMIC DNA]</scope>
    <source>
        <strain evidence="9 10">D216</strain>
    </source>
</reference>
<evidence type="ECO:0000256" key="3">
    <source>
        <dbReference type="ARBA" id="ARBA00022692"/>
    </source>
</evidence>
<feature type="transmembrane region" description="Helical" evidence="7">
    <location>
        <begin position="64"/>
        <end position="88"/>
    </location>
</feature>
<feature type="transmembrane region" description="Helical" evidence="7">
    <location>
        <begin position="417"/>
        <end position="436"/>
    </location>
</feature>
<dbReference type="InterPro" id="IPR020846">
    <property type="entry name" value="MFS_dom"/>
</dbReference>
<dbReference type="CDD" id="cd06179">
    <property type="entry name" value="MFS_TRI12_like"/>
    <property type="match status" value="1"/>
</dbReference>
<feature type="transmembrane region" description="Helical" evidence="7">
    <location>
        <begin position="448"/>
        <end position="468"/>
    </location>
</feature>
<evidence type="ECO:0000313" key="9">
    <source>
        <dbReference type="EMBL" id="TPX18962.1"/>
    </source>
</evidence>
<evidence type="ECO:0000256" key="2">
    <source>
        <dbReference type="ARBA" id="ARBA00022448"/>
    </source>
</evidence>
<feature type="transmembrane region" description="Helical" evidence="7">
    <location>
        <begin position="569"/>
        <end position="588"/>
    </location>
</feature>
<dbReference type="PANTHER" id="PTHR23501:SF195">
    <property type="entry name" value="PEP5"/>
    <property type="match status" value="1"/>
</dbReference>
<dbReference type="InterPro" id="IPR036259">
    <property type="entry name" value="MFS_trans_sf"/>
</dbReference>
<feature type="transmembrane region" description="Helical" evidence="7">
    <location>
        <begin position="475"/>
        <end position="500"/>
    </location>
</feature>
<evidence type="ECO:0000256" key="1">
    <source>
        <dbReference type="ARBA" id="ARBA00004141"/>
    </source>
</evidence>
<dbReference type="PANTHER" id="PTHR23501">
    <property type="entry name" value="MAJOR FACILITATOR SUPERFAMILY"/>
    <property type="match status" value="1"/>
</dbReference>
<evidence type="ECO:0000256" key="7">
    <source>
        <dbReference type="SAM" id="Phobius"/>
    </source>
</evidence>
<evidence type="ECO:0000313" key="10">
    <source>
        <dbReference type="Proteomes" id="UP000319257"/>
    </source>
</evidence>
<name>A0A507B9G1_9PEZI</name>
<feature type="domain" description="Major facilitator superfamily (MFS) profile" evidence="8">
    <location>
        <begin position="66"/>
        <end position="593"/>
    </location>
</feature>
<evidence type="ECO:0000256" key="4">
    <source>
        <dbReference type="ARBA" id="ARBA00022989"/>
    </source>
</evidence>
<dbReference type="AlphaFoldDB" id="A0A507B9G1"/>